<evidence type="ECO:0000313" key="3">
    <source>
        <dbReference type="EMBL" id="CAB3398412.1"/>
    </source>
</evidence>
<dbReference type="InterPro" id="IPR001810">
    <property type="entry name" value="F-box_dom"/>
</dbReference>
<dbReference type="EMBL" id="CADEPM010000001">
    <property type="protein sequence ID" value="CAB3398412.1"/>
    <property type="molecule type" value="Genomic_DNA"/>
</dbReference>
<evidence type="ECO:0000256" key="1">
    <source>
        <dbReference type="SAM" id="MobiDB-lite"/>
    </source>
</evidence>
<accession>A0A8S1ECD5</accession>
<sequence length="294" mass="33239">MSSSLSAAADPAVEQQSSSSSSPPPICHLMSLPEELLSHVDSHLSVEDSFNFKLSNARIDNALSHNFHYYDQMHLSDEPEDCRIVDTRGRAPTRSFKADNAPIMLRMLPNLKDVTVIIKDVNMRGRHPQFPARTISDCTPYTPGGYLMLLLGEMPPEQMALRQLSLHIDIMVETLEDVFLQCPTEDLKYAMEKLSNARFNSFVQISICCAQIRPTDQNARNYLLQGMQYALKQSEDFGAKTEFVVEPCEGYVDMTVEKGNVEYTFAFFYYNPTICDPTPEEAPPTIPLITNYYI</sequence>
<keyword evidence="4" id="KW-1185">Reference proteome</keyword>
<dbReference type="PROSITE" id="PS50181">
    <property type="entry name" value="FBOX"/>
    <property type="match status" value="1"/>
</dbReference>
<dbReference type="Proteomes" id="UP000494206">
    <property type="component" value="Unassembled WGS sequence"/>
</dbReference>
<evidence type="ECO:0000259" key="2">
    <source>
        <dbReference type="PROSITE" id="PS50181"/>
    </source>
</evidence>
<gene>
    <name evidence="3" type="ORF">CBOVIS_LOCUS1690</name>
</gene>
<name>A0A8S1ECD5_9PELO</name>
<evidence type="ECO:0000313" key="4">
    <source>
        <dbReference type="Proteomes" id="UP000494206"/>
    </source>
</evidence>
<feature type="domain" description="F-box" evidence="2">
    <location>
        <begin position="26"/>
        <end position="73"/>
    </location>
</feature>
<protein>
    <recommendedName>
        <fullName evidence="2">F-box domain-containing protein</fullName>
    </recommendedName>
</protein>
<comment type="caution">
    <text evidence="3">The sequence shown here is derived from an EMBL/GenBank/DDBJ whole genome shotgun (WGS) entry which is preliminary data.</text>
</comment>
<feature type="region of interest" description="Disordered" evidence="1">
    <location>
        <begin position="1"/>
        <end position="26"/>
    </location>
</feature>
<dbReference type="AlphaFoldDB" id="A0A8S1ECD5"/>
<proteinExistence type="predicted"/>
<reference evidence="3 4" key="1">
    <citation type="submission" date="2020-04" db="EMBL/GenBank/DDBJ databases">
        <authorList>
            <person name="Laetsch R D."/>
            <person name="Stevens L."/>
            <person name="Kumar S."/>
            <person name="Blaxter L. M."/>
        </authorList>
    </citation>
    <scope>NUCLEOTIDE SEQUENCE [LARGE SCALE GENOMIC DNA]</scope>
</reference>
<dbReference type="OrthoDB" id="5820872at2759"/>
<organism evidence="3 4">
    <name type="scientific">Caenorhabditis bovis</name>
    <dbReference type="NCBI Taxonomy" id="2654633"/>
    <lineage>
        <taxon>Eukaryota</taxon>
        <taxon>Metazoa</taxon>
        <taxon>Ecdysozoa</taxon>
        <taxon>Nematoda</taxon>
        <taxon>Chromadorea</taxon>
        <taxon>Rhabditida</taxon>
        <taxon>Rhabditina</taxon>
        <taxon>Rhabditomorpha</taxon>
        <taxon>Rhabditoidea</taxon>
        <taxon>Rhabditidae</taxon>
        <taxon>Peloderinae</taxon>
        <taxon>Caenorhabditis</taxon>
    </lineage>
</organism>